<keyword evidence="1" id="KW-1133">Transmembrane helix</keyword>
<keyword evidence="4" id="KW-1185">Reference proteome</keyword>
<keyword evidence="1" id="KW-0472">Membrane</keyword>
<organism evidence="3 4">
    <name type="scientific">Enterovirga aerilata</name>
    <dbReference type="NCBI Taxonomy" id="2730920"/>
    <lineage>
        <taxon>Bacteria</taxon>
        <taxon>Pseudomonadati</taxon>
        <taxon>Pseudomonadota</taxon>
        <taxon>Alphaproteobacteria</taxon>
        <taxon>Hyphomicrobiales</taxon>
        <taxon>Methylobacteriaceae</taxon>
        <taxon>Enterovirga</taxon>
    </lineage>
</organism>
<feature type="transmembrane region" description="Helical" evidence="1">
    <location>
        <begin position="26"/>
        <end position="49"/>
    </location>
</feature>
<accession>A0A849I7N5</accession>
<reference evidence="3 4" key="1">
    <citation type="submission" date="2020-04" db="EMBL/GenBank/DDBJ databases">
        <title>Enterovirga sp. isolate from soil.</title>
        <authorList>
            <person name="Chea S."/>
            <person name="Kim D.-U."/>
        </authorList>
    </citation>
    <scope>NUCLEOTIDE SEQUENCE [LARGE SCALE GENOMIC DNA]</scope>
    <source>
        <strain evidence="3 4">DB1703</strain>
    </source>
</reference>
<protein>
    <recommendedName>
        <fullName evidence="2">Putative Flp pilus-assembly TadG-like N-terminal domain-containing protein</fullName>
    </recommendedName>
</protein>
<comment type="caution">
    <text evidence="3">The sequence shown here is derived from an EMBL/GenBank/DDBJ whole genome shotgun (WGS) entry which is preliminary data.</text>
</comment>
<gene>
    <name evidence="3" type="ORF">HJG44_15480</name>
</gene>
<dbReference type="AlphaFoldDB" id="A0A849I7N5"/>
<dbReference type="Gene3D" id="3.40.50.410">
    <property type="entry name" value="von Willebrand factor, type A domain"/>
    <property type="match status" value="2"/>
</dbReference>
<evidence type="ECO:0000256" key="1">
    <source>
        <dbReference type="SAM" id="Phobius"/>
    </source>
</evidence>
<name>A0A849I7N5_9HYPH</name>
<proteinExistence type="predicted"/>
<keyword evidence="1" id="KW-0812">Transmembrane</keyword>
<dbReference type="RefSeq" id="WP_171219275.1">
    <property type="nucleotide sequence ID" value="NZ_JABEPP010000004.1"/>
</dbReference>
<dbReference type="SUPFAM" id="SSF53300">
    <property type="entry name" value="vWA-like"/>
    <property type="match status" value="1"/>
</dbReference>
<evidence type="ECO:0000259" key="2">
    <source>
        <dbReference type="Pfam" id="PF13400"/>
    </source>
</evidence>
<dbReference type="Pfam" id="PF13400">
    <property type="entry name" value="Tad"/>
    <property type="match status" value="1"/>
</dbReference>
<dbReference type="Proteomes" id="UP000564885">
    <property type="component" value="Unassembled WGS sequence"/>
</dbReference>
<dbReference type="InterPro" id="IPR028087">
    <property type="entry name" value="Tad_N"/>
</dbReference>
<evidence type="ECO:0000313" key="4">
    <source>
        <dbReference type="Proteomes" id="UP000564885"/>
    </source>
</evidence>
<dbReference type="InterPro" id="IPR036465">
    <property type="entry name" value="vWFA_dom_sf"/>
</dbReference>
<evidence type="ECO:0000313" key="3">
    <source>
        <dbReference type="EMBL" id="NNM73784.1"/>
    </source>
</evidence>
<sequence length="576" mass="61184">MEKPALIRGRIRDEAEAFAAASGGNVAMLFSLTLMPVVFLAGAAVDYSGASNLRAKLQRATDGANMQLCQMAVSSSQAQLEAAAQTYMAGYMDGRPFRIEAVVPSTKPRQIELTTSSEYPTAIVRAVNSSFAKVPVRAQARCFSEQQSFEIALVLDNTGSMLNSSGGVSKMQAMKTAATNFVNSVFADPLMAGNTKMSLVPFAAMVAVDPSTYRTASWIDQNGKSTHHWSFIQGGAAAVAGFSAYGIKSRLDVYNHLKGFVPSWDWNGCFEALPFPLNTQDTKPSASNKDSYYVPAFAADESGNGGEYQHQNGASTVRSSNSYINDTTASALPAPLPACTTAPDEATRTGQACKYAQPTNPRTSMTVPYLGTVALGPNVACTTRPLTRLTTSQSTLTSEIAALVANGYTNIHEGFMWGWRTISPNSVFGDGAAYTKPYNNKVVVLMTDGANTWTSNPLNPTLKSSYSAYGYFSNPDGSNVNARLPAGNANPTNDAQSRAAIDALTLQSCGNARNAGVIIYTVGFSVSGDPIDQKGLALLRDCAGNASRFFVASDSSSIDQVFQQIAQSIGRLRLSM</sequence>
<dbReference type="EMBL" id="JABEPP010000004">
    <property type="protein sequence ID" value="NNM73784.1"/>
    <property type="molecule type" value="Genomic_DNA"/>
</dbReference>
<feature type="domain" description="Putative Flp pilus-assembly TadG-like N-terminal" evidence="2">
    <location>
        <begin position="24"/>
        <end position="64"/>
    </location>
</feature>